<evidence type="ECO:0000256" key="5">
    <source>
        <dbReference type="ARBA" id="ARBA00023004"/>
    </source>
</evidence>
<dbReference type="RefSeq" id="WP_190205288.1">
    <property type="nucleotide sequence ID" value="NZ_BNBI01000007.1"/>
</dbReference>
<dbReference type="PANTHER" id="PTHR46696">
    <property type="entry name" value="P450, PUTATIVE (EUROFUNG)-RELATED"/>
    <property type="match status" value="1"/>
</dbReference>
<evidence type="ECO:0000256" key="6">
    <source>
        <dbReference type="ARBA" id="ARBA00023033"/>
    </source>
</evidence>
<dbReference type="FunFam" id="1.10.630.10:FF:000018">
    <property type="entry name" value="Cytochrome P450 monooxygenase"/>
    <property type="match status" value="1"/>
</dbReference>
<dbReference type="PRINTS" id="PR00359">
    <property type="entry name" value="BP450"/>
</dbReference>
<dbReference type="GO" id="GO:0005506">
    <property type="term" value="F:iron ion binding"/>
    <property type="evidence" value="ECO:0007669"/>
    <property type="project" value="InterPro"/>
</dbReference>
<organism evidence="8 9">
    <name type="scientific">Streptomyces fumanus</name>
    <dbReference type="NCBI Taxonomy" id="67302"/>
    <lineage>
        <taxon>Bacteria</taxon>
        <taxon>Bacillati</taxon>
        <taxon>Actinomycetota</taxon>
        <taxon>Actinomycetes</taxon>
        <taxon>Kitasatosporales</taxon>
        <taxon>Streptomycetaceae</taxon>
        <taxon>Streptomyces</taxon>
    </lineage>
</organism>
<keyword evidence="2" id="KW-0349">Heme</keyword>
<keyword evidence="3" id="KW-0479">Metal-binding</keyword>
<proteinExistence type="inferred from homology"/>
<keyword evidence="4" id="KW-0560">Oxidoreductase</keyword>
<reference evidence="8" key="2">
    <citation type="submission" date="2020-09" db="EMBL/GenBank/DDBJ databases">
        <authorList>
            <person name="Sun Q."/>
            <person name="Ohkuma M."/>
        </authorList>
    </citation>
    <scope>NUCLEOTIDE SEQUENCE</scope>
    <source>
        <strain evidence="8">JCM 4477</strain>
    </source>
</reference>
<gene>
    <name evidence="8" type="ORF">GCM10018772_35760</name>
</gene>
<keyword evidence="5" id="KW-0408">Iron</keyword>
<evidence type="ECO:0000256" key="7">
    <source>
        <dbReference type="SAM" id="MobiDB-lite"/>
    </source>
</evidence>
<dbReference type="SUPFAM" id="SSF48264">
    <property type="entry name" value="Cytochrome P450"/>
    <property type="match status" value="1"/>
</dbReference>
<reference evidence="8" key="1">
    <citation type="journal article" date="2014" name="Int. J. Syst. Evol. Microbiol.">
        <title>Complete genome sequence of Corynebacterium casei LMG S-19264T (=DSM 44701T), isolated from a smear-ripened cheese.</title>
        <authorList>
            <consortium name="US DOE Joint Genome Institute (JGI-PGF)"/>
            <person name="Walter F."/>
            <person name="Albersmeier A."/>
            <person name="Kalinowski J."/>
            <person name="Ruckert C."/>
        </authorList>
    </citation>
    <scope>NUCLEOTIDE SEQUENCE</scope>
    <source>
        <strain evidence="8">JCM 4477</strain>
    </source>
</reference>
<dbReference type="InterPro" id="IPR002397">
    <property type="entry name" value="Cyt_P450_B"/>
</dbReference>
<sequence length="389" mass="43047">MSNPPDVPVYKRRDILEPVAELGQLAARTPVYRNTGSEVYDWIAVGRDEVRAILGDTERFSTRPPQENPDLPRPRPEPGNLLMYDLPEHTKLRQKLTPDFTVRRMRALEPAIERIVTGQLDVLEKAGRPADLMKHFARPVSGLVGCAVLGIPRDDLPQLARMTDIRAARRSPKRTAARKAFNAYMDRIVAQKRRDPGEDLLSTLIQRHGSGLTDQELAGICSSVIAGELENASEMLGLGALALLVHPDQFGRLRERPELMENAVEELLRYVSVVSVASPRTALEDVTIGGQVIKEGEVVGCSLFAAHRATAPGEPPDTLDITREPGSHMALGHGIHFCLGAALARMQLRIAYRGLLDRFPGLRLAVPPEELRFRLLAPQHGIETLPVEW</sequence>
<feature type="region of interest" description="Disordered" evidence="7">
    <location>
        <begin position="55"/>
        <end position="78"/>
    </location>
</feature>
<dbReference type="AlphaFoldDB" id="A0A919AHU5"/>
<keyword evidence="9" id="KW-1185">Reference proteome</keyword>
<evidence type="ECO:0000256" key="3">
    <source>
        <dbReference type="ARBA" id="ARBA00022723"/>
    </source>
</evidence>
<accession>A0A919AHU5</accession>
<comment type="caution">
    <text evidence="8">The sequence shown here is derived from an EMBL/GenBank/DDBJ whole genome shotgun (WGS) entry which is preliminary data.</text>
</comment>
<dbReference type="Gene3D" id="1.10.630.10">
    <property type="entry name" value="Cytochrome P450"/>
    <property type="match status" value="1"/>
</dbReference>
<dbReference type="EMBL" id="BNBI01000007">
    <property type="protein sequence ID" value="GHF07620.1"/>
    <property type="molecule type" value="Genomic_DNA"/>
</dbReference>
<evidence type="ECO:0000256" key="4">
    <source>
        <dbReference type="ARBA" id="ARBA00023002"/>
    </source>
</evidence>
<dbReference type="GO" id="GO:0004497">
    <property type="term" value="F:monooxygenase activity"/>
    <property type="evidence" value="ECO:0007669"/>
    <property type="project" value="UniProtKB-KW"/>
</dbReference>
<dbReference type="InterPro" id="IPR001128">
    <property type="entry name" value="Cyt_P450"/>
</dbReference>
<name>A0A919AHU5_9ACTN</name>
<dbReference type="Proteomes" id="UP000630718">
    <property type="component" value="Unassembled WGS sequence"/>
</dbReference>
<keyword evidence="6" id="KW-0503">Monooxygenase</keyword>
<dbReference type="GO" id="GO:0020037">
    <property type="term" value="F:heme binding"/>
    <property type="evidence" value="ECO:0007669"/>
    <property type="project" value="InterPro"/>
</dbReference>
<dbReference type="Pfam" id="PF00067">
    <property type="entry name" value="p450"/>
    <property type="match status" value="1"/>
</dbReference>
<dbReference type="InterPro" id="IPR036396">
    <property type="entry name" value="Cyt_P450_sf"/>
</dbReference>
<dbReference type="CDD" id="cd11030">
    <property type="entry name" value="CYP105-like"/>
    <property type="match status" value="1"/>
</dbReference>
<evidence type="ECO:0000256" key="1">
    <source>
        <dbReference type="ARBA" id="ARBA00010617"/>
    </source>
</evidence>
<evidence type="ECO:0000256" key="2">
    <source>
        <dbReference type="ARBA" id="ARBA00022617"/>
    </source>
</evidence>
<dbReference type="PANTHER" id="PTHR46696:SF6">
    <property type="entry name" value="P450, PUTATIVE (EUROFUNG)-RELATED"/>
    <property type="match status" value="1"/>
</dbReference>
<evidence type="ECO:0000313" key="8">
    <source>
        <dbReference type="EMBL" id="GHF07620.1"/>
    </source>
</evidence>
<evidence type="ECO:0000313" key="9">
    <source>
        <dbReference type="Proteomes" id="UP000630718"/>
    </source>
</evidence>
<protein>
    <submittedName>
        <fullName evidence="8">Cytochrome P450</fullName>
    </submittedName>
</protein>
<comment type="similarity">
    <text evidence="1">Belongs to the cytochrome P450 family.</text>
</comment>
<dbReference type="GO" id="GO:0016705">
    <property type="term" value="F:oxidoreductase activity, acting on paired donors, with incorporation or reduction of molecular oxygen"/>
    <property type="evidence" value="ECO:0007669"/>
    <property type="project" value="InterPro"/>
</dbReference>